<dbReference type="GO" id="GO:0008270">
    <property type="term" value="F:zinc ion binding"/>
    <property type="evidence" value="ECO:0007669"/>
    <property type="project" value="UniProtKB-KW"/>
</dbReference>
<organism evidence="7 8">
    <name type="scientific">Candidatus Endonucleibacter bathymodioli</name>
    <dbReference type="NCBI Taxonomy" id="539814"/>
    <lineage>
        <taxon>Bacteria</taxon>
        <taxon>Pseudomonadati</taxon>
        <taxon>Pseudomonadota</taxon>
        <taxon>Gammaproteobacteria</taxon>
        <taxon>Oceanospirillales</taxon>
        <taxon>Endozoicomonadaceae</taxon>
        <taxon>Candidatus Endonucleibacter</taxon>
    </lineage>
</organism>
<dbReference type="PANTHER" id="PTHR24379:SF121">
    <property type="entry name" value="C2H2-TYPE DOMAIN-CONTAINING PROTEIN"/>
    <property type="match status" value="1"/>
</dbReference>
<dbReference type="PROSITE" id="PS00028">
    <property type="entry name" value="ZINC_FINGER_C2H2_1"/>
    <property type="match status" value="5"/>
</dbReference>
<reference evidence="7 8" key="1">
    <citation type="journal article" date="2023" name="bioRxiv">
        <title>An intranuclear bacterial parasite of deep-sea mussels expresses apoptosis inhibitors acquired from its host.</title>
        <authorList>
            <person name="Gonzalez Porras M.A."/>
            <person name="Assie A."/>
            <person name="Tietjen M."/>
            <person name="Violette M."/>
            <person name="Kleiner M."/>
            <person name="Gruber-Vodicka H."/>
            <person name="Dubilier N."/>
            <person name="Leisch N."/>
        </authorList>
    </citation>
    <scope>NUCLEOTIDE SEQUENCE [LARGE SCALE GENOMIC DNA]</scope>
    <source>
        <strain evidence="7">IAP13</strain>
    </source>
</reference>
<dbReference type="AlphaFoldDB" id="A0AA90SN84"/>
<evidence type="ECO:0000256" key="5">
    <source>
        <dbReference type="PROSITE-ProRule" id="PRU00042"/>
    </source>
</evidence>
<dbReference type="Pfam" id="PF00096">
    <property type="entry name" value="zf-C2H2"/>
    <property type="match status" value="2"/>
</dbReference>
<keyword evidence="2" id="KW-0677">Repeat</keyword>
<feature type="domain" description="C2H2-type" evidence="6">
    <location>
        <begin position="456"/>
        <end position="484"/>
    </location>
</feature>
<feature type="domain" description="C2H2-type" evidence="6">
    <location>
        <begin position="428"/>
        <end position="455"/>
    </location>
</feature>
<feature type="domain" description="C2H2-type" evidence="6">
    <location>
        <begin position="400"/>
        <end position="427"/>
    </location>
</feature>
<comment type="caution">
    <text evidence="7">The sequence shown here is derived from an EMBL/GenBank/DDBJ whole genome shotgun (WGS) entry which is preliminary data.</text>
</comment>
<feature type="domain" description="C2H2-type" evidence="6">
    <location>
        <begin position="340"/>
        <end position="367"/>
    </location>
</feature>
<feature type="domain" description="C2H2-type" evidence="6">
    <location>
        <begin position="312"/>
        <end position="339"/>
    </location>
</feature>
<dbReference type="Gene3D" id="3.30.160.60">
    <property type="entry name" value="Classic Zinc Finger"/>
    <property type="match status" value="5"/>
</dbReference>
<keyword evidence="4" id="KW-0862">Zinc</keyword>
<evidence type="ECO:0000259" key="6">
    <source>
        <dbReference type="PROSITE" id="PS50157"/>
    </source>
</evidence>
<dbReference type="EMBL" id="JASXSV010000019">
    <property type="protein sequence ID" value="MDP0589741.1"/>
    <property type="molecule type" value="Genomic_DNA"/>
</dbReference>
<keyword evidence="3 5" id="KW-0863">Zinc-finger</keyword>
<evidence type="ECO:0000256" key="4">
    <source>
        <dbReference type="ARBA" id="ARBA00022833"/>
    </source>
</evidence>
<dbReference type="InterPro" id="IPR013087">
    <property type="entry name" value="Znf_C2H2_type"/>
</dbReference>
<evidence type="ECO:0000256" key="3">
    <source>
        <dbReference type="ARBA" id="ARBA00022771"/>
    </source>
</evidence>
<dbReference type="SUPFAM" id="SSF57667">
    <property type="entry name" value="beta-beta-alpha zinc fingers"/>
    <property type="match status" value="4"/>
</dbReference>
<evidence type="ECO:0000313" key="8">
    <source>
        <dbReference type="Proteomes" id="UP001178148"/>
    </source>
</evidence>
<dbReference type="PROSITE" id="PS50157">
    <property type="entry name" value="ZINC_FINGER_C2H2_2"/>
    <property type="match status" value="5"/>
</dbReference>
<evidence type="ECO:0000313" key="7">
    <source>
        <dbReference type="EMBL" id="MDP0589741.1"/>
    </source>
</evidence>
<proteinExistence type="predicted"/>
<dbReference type="Proteomes" id="UP001178148">
    <property type="component" value="Unassembled WGS sequence"/>
</dbReference>
<evidence type="ECO:0000256" key="2">
    <source>
        <dbReference type="ARBA" id="ARBA00022737"/>
    </source>
</evidence>
<gene>
    <name evidence="7" type="ORF">QS748_11350</name>
</gene>
<dbReference type="PANTHER" id="PTHR24379">
    <property type="entry name" value="KRAB AND ZINC FINGER DOMAIN-CONTAINING"/>
    <property type="match status" value="1"/>
</dbReference>
<keyword evidence="8" id="KW-1185">Reference proteome</keyword>
<keyword evidence="1" id="KW-0479">Metal-binding</keyword>
<evidence type="ECO:0000256" key="1">
    <source>
        <dbReference type="ARBA" id="ARBA00022723"/>
    </source>
</evidence>
<dbReference type="SMART" id="SM00355">
    <property type="entry name" value="ZnF_C2H2"/>
    <property type="match status" value="7"/>
</dbReference>
<sequence length="491" mass="57418">MLKTFSVNTLYSYRTKKIALTRFCFFYLCLLISFCIKAGPEQQIDSAVFFEIMNLLTEQDRWIFKKLDQGLVPVNIGDRAVLLIIDPGFLINDDQCSELFPDTNTNTNIESYIALSIIRMLEKKEVKQEFINPDDLFVFSKEGFDLLQKIDELLCPLLEVEASDIYVDGSFEKNISKYAAVATFTFDAVTPICEIRYNHHETNQSKKNSYTNKYDITSDKQNSICSEINYITTELDTKEIDSEEIANPCTLNKYSHKNAESLSKNTHNALSLKPQTTKKKKKKRQYDCKVCGKKGLSNMKLHMFSHTKTSDFNCSACDKAFPSKYYLMRHINSHTKDGDFSCDKCSKRFHYKYALTKHELSHTYNHHFKCKKCDYVCTSRYFIRRHNYNIHDIHGTKHTHICQVCSKEYRYKSTLEQHLVAHTKERNFRCYMCNNTFKSKQILLIHMNTHTKEHSYACSLCNTEFTAKRSLQRHILNAHKETAELYTLNKH</sequence>
<protein>
    <submittedName>
        <fullName evidence="7">C2H2-type zinc finger protein</fullName>
    </submittedName>
</protein>
<accession>A0AA90SN84</accession>
<name>A0AA90SN84_9GAMM</name>
<dbReference type="InterPro" id="IPR036236">
    <property type="entry name" value="Znf_C2H2_sf"/>
</dbReference>